<accession>A0AB36TC82</accession>
<sequence>MKQFTRVLAVAVTVCLLNVILPFSQLNVFAASIPINVYVDDFSDGDLKIRWDSVMGAKSFRISYHTPEGLSQSISSNDSVNTYTITGLESDFIYDIRVELFNNLDATGSVIAEGLLFFLPRITFFASRVEQTRTAIPGGGYEIGDKPRLNLKWRMPKVWNGSSVVDASTLGAVNYIKNSLNGLYNNGLDITSLNFRINISTSAATLNSGSSQSALIIEYTGSGYTAHVSGAEDVKVPVLGPDGNGYLSFDIIGRKDENTPIPPAEANGLPDGDIFPGTVYYMNIKPAFYNDAGETKYAVTVGKPSDMNGSILSGSHPYTYTSIRFQLSRDSSNNIYVKIYKINKGSLNMPRMFYEIQSSDDPTIPGDWTVRKTLDDSFFPQGADNALTVISGVGLNNIIYYKIVVKSDAPTDRLESDKLPYSLGEDTSKWAIPSGITIVDRELVTRKVTDANGKEVLQKSSNITISWEKPANWNEIKQNTDPDKDIVFHILLNTNYEEITTQPYPELKDEDVSYGYFPLKYRRVIYFSSKAVKEVGNRLEYTIKGFELFKGEYFTGNYVDGNPEIVSENIDNPEGYPDFLLPNKVYYMQMFTTLAPYRQNPAPEEMSDKSVIVSFTTRAAFEMDVPLPKNFKVVKNDADVTIDDEDKIVVSNKVELEFDKVNIKWENYVADPTVSKAVYYDLYMSTRTDINSFTLVGSTENPKGDVVFVGANDDSSTIRAVMGNFSPGTDAYTLFGEKLRPNTTYYFVIRTRLSISTESEDKMSKPSAILAVTTVRGIMGEPDESAKKPLAPTDFNIAKDENGNPLVDSLSVVFSWNRAENDVVYEIICTSRRVEPNEGDYDGSEDAIFQGFNATFGNVILDPSLSELPPNFEYNPASRECRFTVDSWLFPNRLYYFSIRAVKRDDPTNYSLWVSIPVTTIMIEQPSMLEAIKDAQLGFYFRDEDAHARTEDYKIYIKSQDDLRYGQVARHRYNIVRIGTTNYVRLSNLEFDTYYDISVYKGDNSEPIYSAESLKTRDGSHELEVRWRGLPGYKYELAIKTWTDDDYIELSDEDLEEYINYDGKILPYYREKDNRASSQNFEYFYARIKTYPVKMQDGSIKHVELKSNTKYYVKVRAVRVDPVDSTIVSYSKYIGPVEVRTEFNQADYDEEDNNNRKEAQFLDKIRDFEKALYWRIDIRNGNYNKLLLKEDRMVNAIQNNGPYSFTLDISDITQGAGTDVIYIPASVIEALKTDNTSLAIRTLGAEYTLRPDTVDTSSKEVVALRENPNVKGIYYKFTIKRLQRSSRSLPEGAETASQINNVSLEAVGTSFTYSQIRDEIHNRLYNKESGLVQEKLNKLLSKDNQKGKATDIDEAILQLIGEIEEELSIFLKNRIDSTTGSYSIVVGTRTIRDFDKPMVTRLTFEDKAGLKVPGVCYEGEGKWKKVLSNTVYIANTALFNTVKTGEYAVLVFAVSPTDVPDDYSYSDDIKTLMSKYDLKEVFGNLESFYPEDNVKVKEIILLYERIANKEGASHGLTINQKAEKYGLKSLVGVGGVARDVTRQEVAFVIMKVYCEKTGVNIQNLMPKRYVYIGDEKDIEANFLKSVLLVLDLEVMSAGENGKFEPKKPVTRAELAASIVKILKITNQI</sequence>
<comment type="caution">
    <text evidence="3">The sequence shown here is derived from an EMBL/GenBank/DDBJ whole genome shotgun (WGS) entry which is preliminary data.</text>
</comment>
<gene>
    <name evidence="3" type="ORF">M972_11205</name>
</gene>
<dbReference type="SMART" id="SM00060">
    <property type="entry name" value="FN3"/>
    <property type="match status" value="3"/>
</dbReference>
<evidence type="ECO:0000313" key="4">
    <source>
        <dbReference type="Proteomes" id="UP000223596"/>
    </source>
</evidence>
<organism evidence="3 4">
    <name type="scientific">Acetivibrio thermocellus AD2</name>
    <dbReference type="NCBI Taxonomy" id="1138384"/>
    <lineage>
        <taxon>Bacteria</taxon>
        <taxon>Bacillati</taxon>
        <taxon>Bacillota</taxon>
        <taxon>Clostridia</taxon>
        <taxon>Eubacteriales</taxon>
        <taxon>Oscillospiraceae</taxon>
        <taxon>Acetivibrio</taxon>
    </lineage>
</organism>
<evidence type="ECO:0000313" key="3">
    <source>
        <dbReference type="EMBL" id="PFH01473.1"/>
    </source>
</evidence>
<evidence type="ECO:0000256" key="1">
    <source>
        <dbReference type="ARBA" id="ARBA00022737"/>
    </source>
</evidence>
<dbReference type="InterPro" id="IPR001119">
    <property type="entry name" value="SLH_dom"/>
</dbReference>
<dbReference type="SUPFAM" id="SSF49265">
    <property type="entry name" value="Fibronectin type III"/>
    <property type="match status" value="1"/>
</dbReference>
<dbReference type="RefSeq" id="WP_003512952.1">
    <property type="nucleotide sequence ID" value="NZ_CP013828.1"/>
</dbReference>
<dbReference type="EMBL" id="PDBW01000001">
    <property type="protein sequence ID" value="PFH01473.1"/>
    <property type="molecule type" value="Genomic_DNA"/>
</dbReference>
<proteinExistence type="predicted"/>
<dbReference type="GeneID" id="35806195"/>
<dbReference type="InterPro" id="IPR013783">
    <property type="entry name" value="Ig-like_fold"/>
</dbReference>
<name>A0AB36TC82_ACETH</name>
<keyword evidence="1" id="KW-0677">Repeat</keyword>
<dbReference type="Gene3D" id="2.60.40.10">
    <property type="entry name" value="Immunoglobulins"/>
    <property type="match status" value="1"/>
</dbReference>
<dbReference type="Proteomes" id="UP000223596">
    <property type="component" value="Unassembled WGS sequence"/>
</dbReference>
<dbReference type="InterPro" id="IPR050991">
    <property type="entry name" value="ECM_Regulatory_Proteins"/>
</dbReference>
<reference evidence="3 4" key="1">
    <citation type="submission" date="2017-09" db="EMBL/GenBank/DDBJ databases">
        <title>Evaluation of Pacific Biosciences Sequencing Technology to Finishing C. thermocellum Genome Sequences.</title>
        <authorList>
            <person name="Brown S."/>
        </authorList>
    </citation>
    <scope>NUCLEOTIDE SEQUENCE [LARGE SCALE GENOMIC DNA]</scope>
    <source>
        <strain evidence="3 4">AD2</strain>
    </source>
</reference>
<dbReference type="InterPro" id="IPR003961">
    <property type="entry name" value="FN3_dom"/>
</dbReference>
<dbReference type="PANTHER" id="PTHR46708">
    <property type="entry name" value="TENASCIN"/>
    <property type="match status" value="1"/>
</dbReference>
<dbReference type="PROSITE" id="PS51272">
    <property type="entry name" value="SLH"/>
    <property type="match status" value="1"/>
</dbReference>
<protein>
    <submittedName>
        <fullName evidence="3">S-layer family protein</fullName>
    </submittedName>
</protein>
<evidence type="ECO:0000259" key="2">
    <source>
        <dbReference type="PROSITE" id="PS51272"/>
    </source>
</evidence>
<dbReference type="InterPro" id="IPR036116">
    <property type="entry name" value="FN3_sf"/>
</dbReference>
<dbReference type="Pfam" id="PF00395">
    <property type="entry name" value="SLH"/>
    <property type="match status" value="1"/>
</dbReference>
<feature type="domain" description="SLH" evidence="2">
    <location>
        <begin position="1569"/>
        <end position="1628"/>
    </location>
</feature>
<dbReference type="PANTHER" id="PTHR46708:SF2">
    <property type="entry name" value="FIBRONECTIN TYPE-III DOMAIN-CONTAINING PROTEIN"/>
    <property type="match status" value="1"/>
</dbReference>